<comment type="caution">
    <text evidence="2">The sequence shown here is derived from an EMBL/GenBank/DDBJ whole genome shotgun (WGS) entry which is preliminary data.</text>
</comment>
<evidence type="ECO:0000256" key="1">
    <source>
        <dbReference type="SAM" id="MobiDB-lite"/>
    </source>
</evidence>
<name>A0AAI8YN48_9PEZI</name>
<feature type="compositionally biased region" description="Low complexity" evidence="1">
    <location>
        <begin position="25"/>
        <end position="50"/>
    </location>
</feature>
<feature type="region of interest" description="Disordered" evidence="1">
    <location>
        <begin position="1"/>
        <end position="56"/>
    </location>
</feature>
<organism evidence="2 3">
    <name type="scientific">Anthostomella pinea</name>
    <dbReference type="NCBI Taxonomy" id="933095"/>
    <lineage>
        <taxon>Eukaryota</taxon>
        <taxon>Fungi</taxon>
        <taxon>Dikarya</taxon>
        <taxon>Ascomycota</taxon>
        <taxon>Pezizomycotina</taxon>
        <taxon>Sordariomycetes</taxon>
        <taxon>Xylariomycetidae</taxon>
        <taxon>Xylariales</taxon>
        <taxon>Xylariaceae</taxon>
        <taxon>Anthostomella</taxon>
    </lineage>
</organism>
<dbReference type="EMBL" id="CAUWAG010000018">
    <property type="protein sequence ID" value="CAJ2510820.1"/>
    <property type="molecule type" value="Genomic_DNA"/>
</dbReference>
<gene>
    <name evidence="2" type="ORF">KHLLAP_LOCUS11288</name>
</gene>
<keyword evidence="3" id="KW-1185">Reference proteome</keyword>
<reference evidence="2" key="1">
    <citation type="submission" date="2023-10" db="EMBL/GenBank/DDBJ databases">
        <authorList>
            <person name="Hackl T."/>
        </authorList>
    </citation>
    <scope>NUCLEOTIDE SEQUENCE</scope>
</reference>
<accession>A0AAI8YN48</accession>
<dbReference type="Proteomes" id="UP001295740">
    <property type="component" value="Unassembled WGS sequence"/>
</dbReference>
<proteinExistence type="predicted"/>
<sequence>MASTPPQQPQPQEQPSKPILPLPEPETFTPSSTPTSTSTSTSTTTNLSLNGDGVKLDHMGPMVVNADGTLSRIANWGEMAAVERENTLRILGRRNKTRLEALRKASATDDQGKAE</sequence>
<evidence type="ECO:0000313" key="2">
    <source>
        <dbReference type="EMBL" id="CAJ2510820.1"/>
    </source>
</evidence>
<evidence type="ECO:0000313" key="3">
    <source>
        <dbReference type="Proteomes" id="UP001295740"/>
    </source>
</evidence>
<dbReference type="PANTHER" id="PTHR39474">
    <property type="entry name" value="UNNAMED PRODUCT"/>
    <property type="match status" value="1"/>
</dbReference>
<protein>
    <submittedName>
        <fullName evidence="2">Uu.00g064450.m01.CDS01</fullName>
    </submittedName>
</protein>
<dbReference type="PANTHER" id="PTHR39474:SF1">
    <property type="entry name" value="FUNGAL SPECIFIC TRANSCRIPTION FACTOR"/>
    <property type="match status" value="1"/>
</dbReference>
<dbReference type="AlphaFoldDB" id="A0AAI8YN48"/>